<dbReference type="PATRIC" id="fig|442.8.peg.2653"/>
<evidence type="ECO:0000313" key="2">
    <source>
        <dbReference type="Proteomes" id="UP000075655"/>
    </source>
</evidence>
<reference evidence="1 2" key="1">
    <citation type="submission" date="2015-06" db="EMBL/GenBank/DDBJ databases">
        <title>Improved classification and identification of acetic acid bacteria using matrix-assisted laser desorption/ionization time-of-flight mass spectrometry; Gluconobacter nephelii and Gluconobacter uchimurae are later heterotypic synonyms of Gluconobacter japonicus and Gluconobacter oxydans, respectively.</title>
        <authorList>
            <person name="Li L."/>
            <person name="Cleenwerck I."/>
            <person name="De Vuyst L."/>
            <person name="Vandamme P."/>
        </authorList>
    </citation>
    <scope>NUCLEOTIDE SEQUENCE [LARGE SCALE GENOMIC DNA]</scope>
    <source>
        <strain evidence="1 2">LMG 1676</strain>
    </source>
</reference>
<dbReference type="EMBL" id="LHZG01000110">
    <property type="protein sequence ID" value="KXV21851.1"/>
    <property type="molecule type" value="Genomic_DNA"/>
</dbReference>
<comment type="caution">
    <text evidence="1">The sequence shown here is derived from an EMBL/GenBank/DDBJ whole genome shotgun (WGS) entry which is preliminary data.</text>
</comment>
<protein>
    <submittedName>
        <fullName evidence="1">Uncharacterized protein</fullName>
    </submittedName>
</protein>
<proteinExistence type="predicted"/>
<accession>A0A149S520</accession>
<dbReference type="Proteomes" id="UP000075655">
    <property type="component" value="Unassembled WGS sequence"/>
</dbReference>
<name>A0A149S520_GLUOY</name>
<gene>
    <name evidence="1" type="ORF">AD934_01975</name>
</gene>
<evidence type="ECO:0000313" key="1">
    <source>
        <dbReference type="EMBL" id="KXV21851.1"/>
    </source>
</evidence>
<sequence>MLSVQPEFGEQLVLEVCIIIALSPCLQRGLEPPLSLMLAQKSLAFLIGDGLIEEWDMRFPFQDRGRRAVRRPLSEGIELQSSKRKIDDFLSSFQAFCHRGSFCIMRWHDYAAAWGQLASMICGGFSNWRWPPGVAGCSQDRPVTALDSKVNDRQFLAGPIGSSNRNFVGGPHRQFVQRRTAGADIAYTAS</sequence>
<dbReference type="AlphaFoldDB" id="A0A149S520"/>
<organism evidence="1 2">
    <name type="scientific">Gluconobacter oxydans</name>
    <name type="common">Gluconobacter suboxydans</name>
    <dbReference type="NCBI Taxonomy" id="442"/>
    <lineage>
        <taxon>Bacteria</taxon>
        <taxon>Pseudomonadati</taxon>
        <taxon>Pseudomonadota</taxon>
        <taxon>Alphaproteobacteria</taxon>
        <taxon>Acetobacterales</taxon>
        <taxon>Acetobacteraceae</taxon>
        <taxon>Gluconobacter</taxon>
    </lineage>
</organism>